<dbReference type="EMBL" id="BQKI01000075">
    <property type="protein sequence ID" value="GJN21522.1"/>
    <property type="molecule type" value="Genomic_DNA"/>
</dbReference>
<gene>
    <name evidence="1" type="primary">gb09006</name>
    <name evidence="1" type="ORF">PR202_gb09006</name>
</gene>
<protein>
    <submittedName>
        <fullName evidence="1">Uncharacterized protein</fullName>
    </submittedName>
</protein>
<evidence type="ECO:0000313" key="2">
    <source>
        <dbReference type="Proteomes" id="UP001054889"/>
    </source>
</evidence>
<dbReference type="Proteomes" id="UP001054889">
    <property type="component" value="Unassembled WGS sequence"/>
</dbReference>
<comment type="caution">
    <text evidence="1">The sequence shown here is derived from an EMBL/GenBank/DDBJ whole genome shotgun (WGS) entry which is preliminary data.</text>
</comment>
<sequence length="91" mass="9583">MWDGKNWSKTAQRSLARLFNRGFGGGKEPALLIVCWWSGGWCRPCGGGRAGGFAVAAAGGAGTGRNRGLKGMEHRMTGVVGQMRSSSVKLN</sequence>
<accession>A0AAV5EG66</accession>
<reference evidence="1" key="2">
    <citation type="submission" date="2021-12" db="EMBL/GenBank/DDBJ databases">
        <title>Resequencing data analysis of finger millet.</title>
        <authorList>
            <person name="Hatakeyama M."/>
            <person name="Aluri S."/>
            <person name="Balachadran M.T."/>
            <person name="Sivarajan S.R."/>
            <person name="Poveda L."/>
            <person name="Shimizu-Inatsugi R."/>
            <person name="Schlapbach R."/>
            <person name="Sreeman S.M."/>
            <person name="Shimizu K.K."/>
        </authorList>
    </citation>
    <scope>NUCLEOTIDE SEQUENCE</scope>
</reference>
<reference evidence="1" key="1">
    <citation type="journal article" date="2018" name="DNA Res.">
        <title>Multiple hybrid de novo genome assembly of finger millet, an orphan allotetraploid crop.</title>
        <authorList>
            <person name="Hatakeyama M."/>
            <person name="Aluri S."/>
            <person name="Balachadran M.T."/>
            <person name="Sivarajan S.R."/>
            <person name="Patrignani A."/>
            <person name="Gruter S."/>
            <person name="Poveda L."/>
            <person name="Shimizu-Inatsugi R."/>
            <person name="Baeten J."/>
            <person name="Francoijs K.J."/>
            <person name="Nataraja K.N."/>
            <person name="Reddy Y.A.N."/>
            <person name="Phadnis S."/>
            <person name="Ravikumar R.L."/>
            <person name="Schlapbach R."/>
            <person name="Sreeman S.M."/>
            <person name="Shimizu K.K."/>
        </authorList>
    </citation>
    <scope>NUCLEOTIDE SEQUENCE</scope>
</reference>
<evidence type="ECO:0000313" key="1">
    <source>
        <dbReference type="EMBL" id="GJN21522.1"/>
    </source>
</evidence>
<proteinExistence type="predicted"/>
<dbReference type="AlphaFoldDB" id="A0AAV5EG66"/>
<organism evidence="1 2">
    <name type="scientific">Eleusine coracana subsp. coracana</name>
    <dbReference type="NCBI Taxonomy" id="191504"/>
    <lineage>
        <taxon>Eukaryota</taxon>
        <taxon>Viridiplantae</taxon>
        <taxon>Streptophyta</taxon>
        <taxon>Embryophyta</taxon>
        <taxon>Tracheophyta</taxon>
        <taxon>Spermatophyta</taxon>
        <taxon>Magnoliopsida</taxon>
        <taxon>Liliopsida</taxon>
        <taxon>Poales</taxon>
        <taxon>Poaceae</taxon>
        <taxon>PACMAD clade</taxon>
        <taxon>Chloridoideae</taxon>
        <taxon>Cynodonteae</taxon>
        <taxon>Eleusininae</taxon>
        <taxon>Eleusine</taxon>
    </lineage>
</organism>
<name>A0AAV5EG66_ELECO</name>
<keyword evidence="2" id="KW-1185">Reference proteome</keyword>